<feature type="domain" description="Amidohydrolase-related" evidence="1">
    <location>
        <begin position="19"/>
        <end position="286"/>
    </location>
</feature>
<keyword evidence="3" id="KW-1185">Reference proteome</keyword>
<dbReference type="GO" id="GO:0016787">
    <property type="term" value="F:hydrolase activity"/>
    <property type="evidence" value="ECO:0007669"/>
    <property type="project" value="UniProtKB-KW"/>
</dbReference>
<dbReference type="Pfam" id="PF04909">
    <property type="entry name" value="Amidohydro_2"/>
    <property type="match status" value="1"/>
</dbReference>
<gene>
    <name evidence="2" type="ORF">CEY11_06715</name>
</gene>
<protein>
    <submittedName>
        <fullName evidence="2">2-pyrone-4,6-dicarboxylate hydrolase</fullName>
    </submittedName>
</protein>
<sequence length="296" mass="32325">MPIMTEPQNLASAPPSYAVDSHAHVLDSAAFPFSNPVGYKPAPNEIGTSQEFRTVLAAHGLTHALVVNPFAGYATDNRCMLDGIAASGGRWKGVALVGHDATDAHLQALANGGVVGARFNTLFSGATSLEGPAGLRLLERIKDMGWFAQIYYHDDGLLTLLPILQAAGIRVVVDHCGCPTVDQGLQQPGFQALLELGRRGNAAIKLSGAFRSSRQPWPYADCDPYVQALVDAFTLDNCVWGSDWPFVRVPRRMDYGPVYRLLERWLPDPADRRRVLWDTPCRWFGFNAPEDSHAGR</sequence>
<dbReference type="SUPFAM" id="SSF51556">
    <property type="entry name" value="Metallo-dependent hydrolases"/>
    <property type="match status" value="1"/>
</dbReference>
<dbReference type="Gene3D" id="3.20.20.140">
    <property type="entry name" value="Metal-dependent hydrolases"/>
    <property type="match status" value="1"/>
</dbReference>
<evidence type="ECO:0000259" key="1">
    <source>
        <dbReference type="Pfam" id="PF04909"/>
    </source>
</evidence>
<dbReference type="InterPro" id="IPR052358">
    <property type="entry name" value="Aro_Compnd_Degr_Hydrolases"/>
</dbReference>
<proteinExistence type="predicted"/>
<name>A0A225MRT0_9BURK</name>
<dbReference type="PANTHER" id="PTHR35563:SF2">
    <property type="entry name" value="BARREL METAL-DEPENDENT HYDROLASE, PUTATIVE (AFU_ORTHOLOGUE AFUA_1G16240)-RELATED"/>
    <property type="match status" value="1"/>
</dbReference>
<reference evidence="3" key="1">
    <citation type="submission" date="2017-06" db="EMBL/GenBank/DDBJ databases">
        <title>Herbaspirillum phytohormonus sp. nov., isolated from the root nodule of Robinia pseudoacacia in lead-zinc mine.</title>
        <authorList>
            <person name="Fan M."/>
            <person name="Lin Y."/>
        </authorList>
    </citation>
    <scope>NUCLEOTIDE SEQUENCE [LARGE SCALE GENOMIC DNA]</scope>
    <source>
        <strain evidence="3">SC-089</strain>
    </source>
</reference>
<dbReference type="EMBL" id="NJIH01000003">
    <property type="protein sequence ID" value="OWT63986.1"/>
    <property type="molecule type" value="Genomic_DNA"/>
</dbReference>
<comment type="caution">
    <text evidence="2">The sequence shown here is derived from an EMBL/GenBank/DDBJ whole genome shotgun (WGS) entry which is preliminary data.</text>
</comment>
<dbReference type="AlphaFoldDB" id="A0A225MRT0"/>
<accession>A0A225MRT0</accession>
<dbReference type="InterPro" id="IPR032466">
    <property type="entry name" value="Metal_Hydrolase"/>
</dbReference>
<organism evidence="2 3">
    <name type="scientific">Candidimonas nitroreducens</name>
    <dbReference type="NCBI Taxonomy" id="683354"/>
    <lineage>
        <taxon>Bacteria</taxon>
        <taxon>Pseudomonadati</taxon>
        <taxon>Pseudomonadota</taxon>
        <taxon>Betaproteobacteria</taxon>
        <taxon>Burkholderiales</taxon>
        <taxon>Alcaligenaceae</taxon>
        <taxon>Candidimonas</taxon>
    </lineage>
</organism>
<evidence type="ECO:0000313" key="2">
    <source>
        <dbReference type="EMBL" id="OWT63986.1"/>
    </source>
</evidence>
<dbReference type="InterPro" id="IPR006680">
    <property type="entry name" value="Amidohydro-rel"/>
</dbReference>
<keyword evidence="2" id="KW-0378">Hydrolase</keyword>
<dbReference type="PANTHER" id="PTHR35563">
    <property type="entry name" value="BARREL METAL-DEPENDENT HYDROLASE, PUTATIVE (AFU_ORTHOLOGUE AFUA_1G16240)-RELATED"/>
    <property type="match status" value="1"/>
</dbReference>
<evidence type="ECO:0000313" key="3">
    <source>
        <dbReference type="Proteomes" id="UP000214603"/>
    </source>
</evidence>
<dbReference type="Proteomes" id="UP000214603">
    <property type="component" value="Unassembled WGS sequence"/>
</dbReference>